<evidence type="ECO:0000313" key="10">
    <source>
        <dbReference type="Proteomes" id="UP001149079"/>
    </source>
</evidence>
<dbReference type="GO" id="GO:0008301">
    <property type="term" value="F:DNA binding, bending"/>
    <property type="evidence" value="ECO:0007669"/>
    <property type="project" value="InterPro"/>
</dbReference>
<comment type="subcellular location">
    <subcellularLocation>
        <location evidence="5">Nucleus</location>
    </subcellularLocation>
</comment>
<comment type="similarity">
    <text evidence="5">Belongs to the MATALPHA1 family.</text>
</comment>
<evidence type="ECO:0000256" key="2">
    <source>
        <dbReference type="ARBA" id="ARBA00023125"/>
    </source>
</evidence>
<evidence type="ECO:0000256" key="5">
    <source>
        <dbReference type="RuleBase" id="RU003516"/>
    </source>
</evidence>
<dbReference type="GO" id="GO:0005634">
    <property type="term" value="C:nucleus"/>
    <property type="evidence" value="ECO:0007669"/>
    <property type="project" value="UniProtKB-SubCell"/>
</dbReference>
<dbReference type="RefSeq" id="XP_056519019.1">
    <property type="nucleotide sequence ID" value="XM_056669189.1"/>
</dbReference>
<evidence type="ECO:0000256" key="3">
    <source>
        <dbReference type="ARBA" id="ARBA00023163"/>
    </source>
</evidence>
<evidence type="ECO:0000313" key="8">
    <source>
        <dbReference type="EMBL" id="KAJ5124620.1"/>
    </source>
</evidence>
<dbReference type="InterPro" id="IPR006856">
    <property type="entry name" value="MATalpha_HMGbox"/>
</dbReference>
<feature type="domain" description="Alpha box" evidence="7">
    <location>
        <begin position="128"/>
        <end position="183"/>
    </location>
</feature>
<comment type="caution">
    <text evidence="9">The sequence shown here is derived from an EMBL/GenBank/DDBJ whole genome shotgun (WGS) entry which is preliminary data.</text>
</comment>
<accession>A0A9W9GNC2</accession>
<keyword evidence="1 5" id="KW-0805">Transcription regulation</keyword>
<gene>
    <name evidence="8" type="ORF">N7515_008445</name>
    <name evidence="9" type="ORF">N7515_008449</name>
</gene>
<keyword evidence="3 5" id="KW-0804">Transcription</keyword>
<keyword evidence="4 5" id="KW-0539">Nucleus</keyword>
<dbReference type="Proteomes" id="UP001149079">
    <property type="component" value="Unassembled WGS sequence"/>
</dbReference>
<reference evidence="9" key="1">
    <citation type="submission" date="2022-11" db="EMBL/GenBank/DDBJ databases">
        <authorList>
            <person name="Petersen C."/>
        </authorList>
    </citation>
    <scope>NUCLEOTIDE SEQUENCE</scope>
    <source>
        <strain evidence="9">IBT 22155</strain>
    </source>
</reference>
<keyword evidence="10" id="KW-1185">Reference proteome</keyword>
<feature type="region of interest" description="Disordered" evidence="6">
    <location>
        <begin position="325"/>
        <end position="351"/>
    </location>
</feature>
<dbReference type="EMBL" id="JAPQKL010000006">
    <property type="protein sequence ID" value="KAJ5124620.1"/>
    <property type="molecule type" value="Genomic_DNA"/>
</dbReference>
<sequence>MADQMADQESSLLGTTIPIGAEEIHSEMLFLRYIETLSLPHACKLIVRWNAHPSPDEYIAKILRELPRGYFQHPRLLPSGTRFVYADDGHLVLKRMNRPLPMQQLHQDSTLGFVGTSEPLLPAPMPQRRLRPLNSFMVFRSYLSPEFPGLPQKVKSIAISAMWQDDVLKEQWVIMAKAYTILRDHFHMLGTFSLPDFVQMAAGMMALPASSEYIVRCGWNVKKLGSSVSVTRAPHGDYKLPPMAPPAQVTVKELVNAVRQAGHAIPHVGEWPLHIEDDGSVYAIDPNLGTLIPEPQDWVLRDVPRWPIEEFEADEMYSILHPEHDQNISPIGLPSNDPREPEFGLEGAYQH</sequence>
<dbReference type="OrthoDB" id="5398665at2759"/>
<dbReference type="GeneID" id="81408359"/>
<dbReference type="EMBL" id="JAPQKL010000006">
    <property type="protein sequence ID" value="KAJ5124624.1"/>
    <property type="molecule type" value="Genomic_DNA"/>
</dbReference>
<name>A0A9W9GNC2_9EURO</name>
<protein>
    <submittedName>
        <fullName evidence="9">Transcriptional regulator family: HMG</fullName>
    </submittedName>
</protein>
<evidence type="ECO:0000259" key="7">
    <source>
        <dbReference type="PROSITE" id="PS51325"/>
    </source>
</evidence>
<dbReference type="PROSITE" id="PS51325">
    <property type="entry name" value="ALPHA_BOX"/>
    <property type="match status" value="1"/>
</dbReference>
<evidence type="ECO:0000313" key="9">
    <source>
        <dbReference type="EMBL" id="KAJ5124624.1"/>
    </source>
</evidence>
<evidence type="ECO:0000256" key="4">
    <source>
        <dbReference type="ARBA" id="ARBA00023242"/>
    </source>
</evidence>
<evidence type="ECO:0000256" key="1">
    <source>
        <dbReference type="ARBA" id="ARBA00023015"/>
    </source>
</evidence>
<keyword evidence="2 5" id="KW-0238">DNA-binding</keyword>
<reference evidence="9" key="2">
    <citation type="journal article" date="2023" name="IMA Fungus">
        <title>Comparative genomic study of the Penicillium genus elucidates a diverse pangenome and 15 lateral gene transfer events.</title>
        <authorList>
            <person name="Petersen C."/>
            <person name="Sorensen T."/>
            <person name="Nielsen M.R."/>
            <person name="Sondergaard T.E."/>
            <person name="Sorensen J.L."/>
            <person name="Fitzpatrick D.A."/>
            <person name="Frisvad J.C."/>
            <person name="Nielsen K.L."/>
        </authorList>
    </citation>
    <scope>NUCLEOTIDE SEQUENCE</scope>
    <source>
        <strain evidence="9">IBT 22155</strain>
    </source>
</reference>
<dbReference type="AlphaFoldDB" id="A0A9W9GNC2"/>
<dbReference type="GO" id="GO:0045895">
    <property type="term" value="P:positive regulation of mating-type specific transcription, DNA-templated"/>
    <property type="evidence" value="ECO:0007669"/>
    <property type="project" value="InterPro"/>
</dbReference>
<organism evidence="9 10">
    <name type="scientific">Penicillium bovifimosum</name>
    <dbReference type="NCBI Taxonomy" id="126998"/>
    <lineage>
        <taxon>Eukaryota</taxon>
        <taxon>Fungi</taxon>
        <taxon>Dikarya</taxon>
        <taxon>Ascomycota</taxon>
        <taxon>Pezizomycotina</taxon>
        <taxon>Eurotiomycetes</taxon>
        <taxon>Eurotiomycetidae</taxon>
        <taxon>Eurotiales</taxon>
        <taxon>Aspergillaceae</taxon>
        <taxon>Penicillium</taxon>
    </lineage>
</organism>
<dbReference type="Pfam" id="PF04769">
    <property type="entry name" value="MATalpha_HMGbox"/>
    <property type="match status" value="1"/>
</dbReference>
<evidence type="ECO:0000256" key="6">
    <source>
        <dbReference type="SAM" id="MobiDB-lite"/>
    </source>
</evidence>
<proteinExistence type="inferred from homology"/>